<name>A0A835QQ37_VANPL</name>
<evidence type="ECO:0000256" key="9">
    <source>
        <dbReference type="SAM" id="MobiDB-lite"/>
    </source>
</evidence>
<feature type="compositionally biased region" description="Low complexity" evidence="9">
    <location>
        <begin position="56"/>
        <end position="65"/>
    </location>
</feature>
<evidence type="ECO:0000256" key="6">
    <source>
        <dbReference type="ARBA" id="ARBA00023163"/>
    </source>
</evidence>
<dbReference type="AlphaFoldDB" id="A0A835QQ37"/>
<evidence type="ECO:0000259" key="10">
    <source>
        <dbReference type="PROSITE" id="PS50157"/>
    </source>
</evidence>
<feature type="region of interest" description="Disordered" evidence="9">
    <location>
        <begin position="95"/>
        <end position="118"/>
    </location>
</feature>
<reference evidence="11 12" key="1">
    <citation type="journal article" date="2020" name="Nat. Food">
        <title>A phased Vanilla planifolia genome enables genetic improvement of flavour and production.</title>
        <authorList>
            <person name="Hasing T."/>
            <person name="Tang H."/>
            <person name="Brym M."/>
            <person name="Khazi F."/>
            <person name="Huang T."/>
            <person name="Chambers A.H."/>
        </authorList>
    </citation>
    <scope>NUCLEOTIDE SEQUENCE [LARGE SCALE GENOMIC DNA]</scope>
    <source>
        <tissue evidence="11">Leaf</tissue>
    </source>
</reference>
<keyword evidence="4" id="KW-0862">Zinc</keyword>
<dbReference type="InterPro" id="IPR036236">
    <property type="entry name" value="Znf_C2H2_sf"/>
</dbReference>
<evidence type="ECO:0000256" key="7">
    <source>
        <dbReference type="ARBA" id="ARBA00023242"/>
    </source>
</evidence>
<dbReference type="InterPro" id="IPR052426">
    <property type="entry name" value="Plant_dev_regulator"/>
</dbReference>
<evidence type="ECO:0000256" key="1">
    <source>
        <dbReference type="ARBA" id="ARBA00004123"/>
    </source>
</evidence>
<dbReference type="PROSITE" id="PS00028">
    <property type="entry name" value="ZINC_FINGER_C2H2_1"/>
    <property type="match status" value="1"/>
</dbReference>
<comment type="subcellular location">
    <subcellularLocation>
        <location evidence="1">Nucleus</location>
    </subcellularLocation>
</comment>
<dbReference type="InterPro" id="IPR013087">
    <property type="entry name" value="Znf_C2H2_type"/>
</dbReference>
<protein>
    <recommendedName>
        <fullName evidence="10">C2H2-type domain-containing protein</fullName>
    </recommendedName>
</protein>
<dbReference type="SUPFAM" id="SSF57667">
    <property type="entry name" value="beta-beta-alpha zinc fingers"/>
    <property type="match status" value="1"/>
</dbReference>
<feature type="compositionally biased region" description="Basic and acidic residues" evidence="9">
    <location>
        <begin position="154"/>
        <end position="183"/>
    </location>
</feature>
<sequence>MAGRVSGRPQSGRIRIYMPAHQVSFKISNPRRSKSSSTAMEGEEEKEQGSDEVESADQGADDAGGSSSGGRFYDCIFCKRGFSTAQALGGHMNIHRRDRARIRPAASSPSGARRVEDAARRASFHSEIAPALAVESSANYVVYFPGSSSATSGSREKRLREGGSQEVQSKRSKEMVEAGEELRLGLGRSGLRGPGEEGDDDSKGKGKEEEELEEGDLNFGLDLDLELRLGRSKKNGAGSSRRP</sequence>
<dbReference type="GO" id="GO:0005634">
    <property type="term" value="C:nucleus"/>
    <property type="evidence" value="ECO:0007669"/>
    <property type="project" value="UniProtKB-SubCell"/>
</dbReference>
<keyword evidence="7" id="KW-0539">Nucleus</keyword>
<evidence type="ECO:0000256" key="4">
    <source>
        <dbReference type="ARBA" id="ARBA00022833"/>
    </source>
</evidence>
<evidence type="ECO:0000313" key="11">
    <source>
        <dbReference type="EMBL" id="KAG0472862.1"/>
    </source>
</evidence>
<evidence type="ECO:0000256" key="3">
    <source>
        <dbReference type="ARBA" id="ARBA00022771"/>
    </source>
</evidence>
<keyword evidence="12" id="KW-1185">Reference proteome</keyword>
<keyword evidence="2" id="KW-0479">Metal-binding</keyword>
<keyword evidence="3 8" id="KW-0863">Zinc-finger</keyword>
<proteinExistence type="predicted"/>
<feature type="region of interest" description="Disordered" evidence="9">
    <location>
        <begin position="146"/>
        <end position="218"/>
    </location>
</feature>
<keyword evidence="5" id="KW-0805">Transcription regulation</keyword>
<dbReference type="GO" id="GO:0008270">
    <property type="term" value="F:zinc ion binding"/>
    <property type="evidence" value="ECO:0007669"/>
    <property type="project" value="UniProtKB-KW"/>
</dbReference>
<dbReference type="EMBL" id="JADCNL010000007">
    <property type="protein sequence ID" value="KAG0472862.1"/>
    <property type="molecule type" value="Genomic_DNA"/>
</dbReference>
<evidence type="ECO:0000313" key="12">
    <source>
        <dbReference type="Proteomes" id="UP000636800"/>
    </source>
</evidence>
<evidence type="ECO:0000256" key="8">
    <source>
        <dbReference type="PROSITE-ProRule" id="PRU00042"/>
    </source>
</evidence>
<organism evidence="11 12">
    <name type="scientific">Vanilla planifolia</name>
    <name type="common">Vanilla</name>
    <dbReference type="NCBI Taxonomy" id="51239"/>
    <lineage>
        <taxon>Eukaryota</taxon>
        <taxon>Viridiplantae</taxon>
        <taxon>Streptophyta</taxon>
        <taxon>Embryophyta</taxon>
        <taxon>Tracheophyta</taxon>
        <taxon>Spermatophyta</taxon>
        <taxon>Magnoliopsida</taxon>
        <taxon>Liliopsida</taxon>
        <taxon>Asparagales</taxon>
        <taxon>Orchidaceae</taxon>
        <taxon>Vanilloideae</taxon>
        <taxon>Vanilleae</taxon>
        <taxon>Vanilla</taxon>
    </lineage>
</organism>
<gene>
    <name evidence="11" type="ORF">HPP92_014719</name>
</gene>
<dbReference type="PANTHER" id="PTHR45801">
    <property type="entry name" value="OS07G0101800 PROTEIN"/>
    <property type="match status" value="1"/>
</dbReference>
<comment type="caution">
    <text evidence="11">The sequence shown here is derived from an EMBL/GenBank/DDBJ whole genome shotgun (WGS) entry which is preliminary data.</text>
</comment>
<feature type="compositionally biased region" description="Acidic residues" evidence="9">
    <location>
        <begin position="41"/>
        <end position="55"/>
    </location>
</feature>
<keyword evidence="6" id="KW-0804">Transcription</keyword>
<accession>A0A835QQ37</accession>
<dbReference type="PROSITE" id="PS50157">
    <property type="entry name" value="ZINC_FINGER_C2H2_2"/>
    <property type="match status" value="1"/>
</dbReference>
<feature type="domain" description="C2H2-type" evidence="10">
    <location>
        <begin position="73"/>
        <end position="100"/>
    </location>
</feature>
<dbReference type="PANTHER" id="PTHR45801:SF117">
    <property type="entry name" value="OS07G0417400 PROTEIN"/>
    <property type="match status" value="1"/>
</dbReference>
<dbReference type="OrthoDB" id="30179at2759"/>
<feature type="region of interest" description="Disordered" evidence="9">
    <location>
        <begin position="1"/>
        <end position="67"/>
    </location>
</feature>
<dbReference type="Gene3D" id="3.30.160.60">
    <property type="entry name" value="Classic Zinc Finger"/>
    <property type="match status" value="1"/>
</dbReference>
<evidence type="ECO:0000256" key="5">
    <source>
        <dbReference type="ARBA" id="ARBA00023015"/>
    </source>
</evidence>
<evidence type="ECO:0000256" key="2">
    <source>
        <dbReference type="ARBA" id="ARBA00022723"/>
    </source>
</evidence>
<dbReference type="Proteomes" id="UP000636800">
    <property type="component" value="Chromosome 7"/>
</dbReference>